<dbReference type="GO" id="GO:0005886">
    <property type="term" value="C:plasma membrane"/>
    <property type="evidence" value="ECO:0007669"/>
    <property type="project" value="UniProtKB-SubCell"/>
</dbReference>
<keyword evidence="10" id="KW-1185">Reference proteome</keyword>
<feature type="transmembrane region" description="Helical" evidence="8">
    <location>
        <begin position="163"/>
        <end position="182"/>
    </location>
</feature>
<reference evidence="9" key="2">
    <citation type="submission" date="2020-09" db="EMBL/GenBank/DDBJ databases">
        <authorList>
            <person name="Sun Q."/>
            <person name="Ohkuma M."/>
        </authorList>
    </citation>
    <scope>NUCLEOTIDE SEQUENCE</scope>
    <source>
        <strain evidence="9">JCM 4059</strain>
    </source>
</reference>
<evidence type="ECO:0000256" key="4">
    <source>
        <dbReference type="ARBA" id="ARBA00022692"/>
    </source>
</evidence>
<protein>
    <submittedName>
        <fullName evidence="9">Amino acid transporter</fullName>
    </submittedName>
</protein>
<organism evidence="9 10">
    <name type="scientific">Streptomyces mashuensis</name>
    <dbReference type="NCBI Taxonomy" id="33904"/>
    <lineage>
        <taxon>Bacteria</taxon>
        <taxon>Bacillati</taxon>
        <taxon>Actinomycetota</taxon>
        <taxon>Actinomycetes</taxon>
        <taxon>Kitasatosporales</taxon>
        <taxon>Streptomycetaceae</taxon>
        <taxon>Streptomyces</taxon>
    </lineage>
</organism>
<feature type="transmembrane region" description="Helical" evidence="8">
    <location>
        <begin position="441"/>
        <end position="463"/>
    </location>
</feature>
<feature type="transmembrane region" description="Helical" evidence="8">
    <location>
        <begin position="322"/>
        <end position="345"/>
    </location>
</feature>
<feature type="region of interest" description="Disordered" evidence="7">
    <location>
        <begin position="1"/>
        <end position="44"/>
    </location>
</feature>
<evidence type="ECO:0000256" key="7">
    <source>
        <dbReference type="SAM" id="MobiDB-lite"/>
    </source>
</evidence>
<comment type="subcellular location">
    <subcellularLocation>
        <location evidence="1">Cell membrane</location>
        <topology evidence="1">Multi-pass membrane protein</topology>
    </subcellularLocation>
</comment>
<feature type="compositionally biased region" description="Low complexity" evidence="7">
    <location>
        <begin position="33"/>
        <end position="44"/>
    </location>
</feature>
<name>A0A919AYN5_9ACTN</name>
<proteinExistence type="predicted"/>
<dbReference type="PANTHER" id="PTHR42770">
    <property type="entry name" value="AMINO ACID TRANSPORTER-RELATED"/>
    <property type="match status" value="1"/>
</dbReference>
<keyword evidence="4 8" id="KW-0812">Transmembrane</keyword>
<dbReference type="Proteomes" id="UP000638313">
    <property type="component" value="Unassembled WGS sequence"/>
</dbReference>
<dbReference type="AlphaFoldDB" id="A0A919AYN5"/>
<feature type="transmembrane region" description="Helical" evidence="8">
    <location>
        <begin position="475"/>
        <end position="497"/>
    </location>
</feature>
<feature type="compositionally biased region" description="Basic and acidic residues" evidence="7">
    <location>
        <begin position="1"/>
        <end position="14"/>
    </location>
</feature>
<evidence type="ECO:0000256" key="5">
    <source>
        <dbReference type="ARBA" id="ARBA00022989"/>
    </source>
</evidence>
<dbReference type="InterPro" id="IPR050367">
    <property type="entry name" value="APC_superfamily"/>
</dbReference>
<feature type="transmembrane region" description="Helical" evidence="8">
    <location>
        <begin position="123"/>
        <end position="143"/>
    </location>
</feature>
<feature type="transmembrane region" description="Helical" evidence="8">
    <location>
        <begin position="274"/>
        <end position="296"/>
    </location>
</feature>
<comment type="caution">
    <text evidence="9">The sequence shown here is derived from an EMBL/GenBank/DDBJ whole genome shotgun (WGS) entry which is preliminary data.</text>
</comment>
<evidence type="ECO:0000313" key="10">
    <source>
        <dbReference type="Proteomes" id="UP000638313"/>
    </source>
</evidence>
<keyword evidence="6 8" id="KW-0472">Membrane</keyword>
<keyword evidence="2" id="KW-0813">Transport</keyword>
<dbReference type="Gene3D" id="1.20.1740.10">
    <property type="entry name" value="Amino acid/polyamine transporter I"/>
    <property type="match status" value="1"/>
</dbReference>
<sequence length="522" mass="55312">MGEKNQREPPRTALKDAPPPMTLSEQVRDERPQAPAATPAPAVTPGATGRQFISWATLAMMTTASVANLRPAPSMALYGLAAVFLYLVPAVVFLLPTALVSAELASGWPGGVYRWVSEGLSKPLGFLAVWCQFAMTIAYYPSLLAYVASTFAYVVDPSLAGNGLYVALVIVVVYWAGVLISARGTKAVAGLSSAGLVVGTLLPGVVLVVLGLVFLAQGNPSAAPMDAGHVLPPWTGLASLVLIVGNFLSYAGMEMNAVHVTSLREPGRQYPRSVFAATGLVLLIFVLPALAISWVMPGEDLSLTAGVMQAFQGFFDHFGVGWLTKVVGLLLVAAALGGMLTWLAGPSQGLLMVSRQEGYLPPSLQKLNRNGVPRTIMVAQGVLTTLIALLYAFVPNVSSVYWIFSVVTTQIYLVVYLLMFAAAVRLRRTRPGHPRGFRVPALHLVAGTGFAASVAAMCIGFVPPEQFGGQPLWRYLLIVGGGLFTLGFLAPLAFLALRKPHWATAAEDDRETAGDERPAAVQ</sequence>
<feature type="transmembrane region" description="Helical" evidence="8">
    <location>
        <begin position="234"/>
        <end position="253"/>
    </location>
</feature>
<dbReference type="GO" id="GO:0022857">
    <property type="term" value="F:transmembrane transporter activity"/>
    <property type="evidence" value="ECO:0007669"/>
    <property type="project" value="InterPro"/>
</dbReference>
<dbReference type="EMBL" id="BNBD01000002">
    <property type="protein sequence ID" value="GHF32507.1"/>
    <property type="molecule type" value="Genomic_DNA"/>
</dbReference>
<feature type="transmembrane region" description="Helical" evidence="8">
    <location>
        <begin position="194"/>
        <end position="214"/>
    </location>
</feature>
<feature type="transmembrane region" description="Helical" evidence="8">
    <location>
        <begin position="375"/>
        <end position="394"/>
    </location>
</feature>
<evidence type="ECO:0000256" key="2">
    <source>
        <dbReference type="ARBA" id="ARBA00022448"/>
    </source>
</evidence>
<dbReference type="Pfam" id="PF13520">
    <property type="entry name" value="AA_permease_2"/>
    <property type="match status" value="1"/>
</dbReference>
<evidence type="ECO:0000256" key="1">
    <source>
        <dbReference type="ARBA" id="ARBA00004651"/>
    </source>
</evidence>
<feature type="transmembrane region" description="Helical" evidence="8">
    <location>
        <begin position="75"/>
        <end position="102"/>
    </location>
</feature>
<reference evidence="9" key="1">
    <citation type="journal article" date="2014" name="Int. J. Syst. Evol. Microbiol.">
        <title>Complete genome sequence of Corynebacterium casei LMG S-19264T (=DSM 44701T), isolated from a smear-ripened cheese.</title>
        <authorList>
            <consortium name="US DOE Joint Genome Institute (JGI-PGF)"/>
            <person name="Walter F."/>
            <person name="Albersmeier A."/>
            <person name="Kalinowski J."/>
            <person name="Ruckert C."/>
        </authorList>
    </citation>
    <scope>NUCLEOTIDE SEQUENCE</scope>
    <source>
        <strain evidence="9">JCM 4059</strain>
    </source>
</reference>
<evidence type="ECO:0000256" key="6">
    <source>
        <dbReference type="ARBA" id="ARBA00023136"/>
    </source>
</evidence>
<evidence type="ECO:0000313" key="9">
    <source>
        <dbReference type="EMBL" id="GHF32507.1"/>
    </source>
</evidence>
<accession>A0A919AYN5</accession>
<keyword evidence="5 8" id="KW-1133">Transmembrane helix</keyword>
<evidence type="ECO:0000256" key="8">
    <source>
        <dbReference type="SAM" id="Phobius"/>
    </source>
</evidence>
<dbReference type="PIRSF" id="PIRSF006060">
    <property type="entry name" value="AA_transporter"/>
    <property type="match status" value="1"/>
</dbReference>
<feature type="transmembrane region" description="Helical" evidence="8">
    <location>
        <begin position="400"/>
        <end position="420"/>
    </location>
</feature>
<dbReference type="InterPro" id="IPR002293">
    <property type="entry name" value="AA/rel_permease1"/>
</dbReference>
<gene>
    <name evidence="9" type="ORF">GCM10010218_11940</name>
</gene>
<keyword evidence="3" id="KW-1003">Cell membrane</keyword>
<dbReference type="PANTHER" id="PTHR42770:SF15">
    <property type="entry name" value="GLUTAMATE_GAMMA-AMINOBUTYRATE ANTIPORTER-RELATED"/>
    <property type="match status" value="1"/>
</dbReference>
<evidence type="ECO:0000256" key="3">
    <source>
        <dbReference type="ARBA" id="ARBA00022475"/>
    </source>
</evidence>